<dbReference type="OrthoDB" id="11794at2157"/>
<evidence type="ECO:0000313" key="2">
    <source>
        <dbReference type="EMBL" id="BAI61122.1"/>
    </source>
</evidence>
<keyword evidence="3" id="KW-1185">Reference proteome</keyword>
<dbReference type="STRING" id="304371.MCP_1050"/>
<dbReference type="EMBL" id="AP011532">
    <property type="protein sequence ID" value="BAI61122.1"/>
    <property type="molecule type" value="Genomic_DNA"/>
</dbReference>
<dbReference type="GO" id="GO:0003723">
    <property type="term" value="F:RNA binding"/>
    <property type="evidence" value="ECO:0007669"/>
    <property type="project" value="InterPro"/>
</dbReference>
<dbReference type="GeneID" id="8681063"/>
<name>D1YXF0_METPS</name>
<dbReference type="AlphaFoldDB" id="D1YXF0"/>
<reference evidence="3" key="3">
    <citation type="journal article" date="2011" name="PLoS ONE">
        <title>Genome sequence of a mesophilic hydrogenotrophic methanogen Methanocella paludicola, the first cultivated representative of the order Methanocellales.</title>
        <authorList>
            <person name="Sakai S."/>
            <person name="Takaki Y."/>
            <person name="Shimamura S."/>
            <person name="Sekine M."/>
            <person name="Tajima T."/>
            <person name="Kosugi H."/>
            <person name="Ichikawa N."/>
            <person name="Tasumi E."/>
            <person name="Hiraki A.T."/>
            <person name="Shimizu A."/>
            <person name="Kato Y."/>
            <person name="Nishiko R."/>
            <person name="Mori K."/>
            <person name="Fujita N."/>
            <person name="Imachi H."/>
            <person name="Takai K."/>
        </authorList>
    </citation>
    <scope>NUCLEOTIDE SEQUENCE [LARGE SCALE GENOMIC DNA]</scope>
    <source>
        <strain evidence="3">DSM 17711 / JCM 13418 / NBRC 101707 / SANAE</strain>
    </source>
</reference>
<sequence length="175" mass="19482">MYRGLKKLEITAMRRSLDYWGAFDLSGEFDFIVRQGEKNDLFAVTPEVKYYVIGRDPEPVFAGLYMGSLGKKALVLSMEGAYMVASVSDKKKIKVTGQAESLVVYGRDVFGSSITWADESIQQNERIIIANKYGEAIGIGRARFDHKGLFQDKVTVNTEADMGLYIRGQEEVSGG</sequence>
<evidence type="ECO:0000313" key="3">
    <source>
        <dbReference type="Proteomes" id="UP000001882"/>
    </source>
</evidence>
<proteinExistence type="predicted"/>
<dbReference type="Proteomes" id="UP000001882">
    <property type="component" value="Chromosome"/>
</dbReference>
<dbReference type="InParanoid" id="D1YXF0"/>
<accession>D1YXF0</accession>
<dbReference type="InterPro" id="IPR005155">
    <property type="entry name" value="UPF0113_PUA"/>
</dbReference>
<dbReference type="Pfam" id="PF03657">
    <property type="entry name" value="UPF0113"/>
    <property type="match status" value="1"/>
</dbReference>
<dbReference type="RefSeq" id="WP_012899801.1">
    <property type="nucleotide sequence ID" value="NC_013665.1"/>
</dbReference>
<evidence type="ECO:0000259" key="1">
    <source>
        <dbReference type="Pfam" id="PF03657"/>
    </source>
</evidence>
<reference evidence="2 3" key="1">
    <citation type="journal article" date="2007" name="Appl. Environ. Microbiol.">
        <title>Isolation of key methanogens for global methane emission from rice paddy fields: a novel isolate affiliated with the clone cluster rice cluster I.</title>
        <authorList>
            <person name="Sakai S."/>
            <person name="Imachi H."/>
            <person name="Sekiguchi Y."/>
            <person name="Ohashi A."/>
            <person name="Harada H."/>
            <person name="Kamagata Y."/>
        </authorList>
    </citation>
    <scope>NUCLEOTIDE SEQUENCE [LARGE SCALE GENOMIC DNA]</scope>
    <source>
        <strain evidence="3">DSM 17711 / JCM 13418 / NBRC 101707 / SANAE</strain>
    </source>
</reference>
<dbReference type="Gene3D" id="2.30.130.10">
    <property type="entry name" value="PUA domain"/>
    <property type="match status" value="1"/>
</dbReference>
<dbReference type="KEGG" id="mpd:MCP_1050"/>
<dbReference type="InterPro" id="IPR015947">
    <property type="entry name" value="PUA-like_sf"/>
</dbReference>
<dbReference type="InterPro" id="IPR036974">
    <property type="entry name" value="PUA_sf"/>
</dbReference>
<gene>
    <name evidence="2" type="ordered locus">MCP_1050</name>
</gene>
<reference evidence="2 3" key="2">
    <citation type="journal article" date="2008" name="Int. J. Syst. Evol. Microbiol.">
        <title>Methanocella paludicola gen. nov., sp. nov., a methane-producing archaeon, the first isolate of the lineage 'Rice Cluster I', and proposal of the new archaeal order Methanocellales ord. nov.</title>
        <authorList>
            <person name="Sakai S."/>
            <person name="Imachi H."/>
            <person name="Hanada S."/>
            <person name="Ohashi A."/>
            <person name="Harada H."/>
            <person name="Kamagata Y."/>
        </authorList>
    </citation>
    <scope>NUCLEOTIDE SEQUENCE [LARGE SCALE GENOMIC DNA]</scope>
    <source>
        <strain evidence="3">DSM 17711 / JCM 13418 / NBRC 101707 / SANAE</strain>
    </source>
</reference>
<feature type="domain" description="UPF0113" evidence="1">
    <location>
        <begin position="92"/>
        <end position="167"/>
    </location>
</feature>
<protein>
    <recommendedName>
        <fullName evidence="1">UPF0113 domain-containing protein</fullName>
    </recommendedName>
</protein>
<dbReference type="eggNOG" id="arCOG00993">
    <property type="taxonomic scope" value="Archaea"/>
</dbReference>
<dbReference type="SUPFAM" id="SSF88697">
    <property type="entry name" value="PUA domain-like"/>
    <property type="match status" value="1"/>
</dbReference>
<organism evidence="2 3">
    <name type="scientific">Methanocella paludicola (strain DSM 17711 / JCM 13418 / NBRC 101707 / SANAE)</name>
    <dbReference type="NCBI Taxonomy" id="304371"/>
    <lineage>
        <taxon>Archaea</taxon>
        <taxon>Methanobacteriati</taxon>
        <taxon>Methanobacteriota</taxon>
        <taxon>Stenosarchaea group</taxon>
        <taxon>Methanomicrobia</taxon>
        <taxon>Methanocellales</taxon>
        <taxon>Methanocellaceae</taxon>
        <taxon>Methanocella</taxon>
    </lineage>
</organism>
<dbReference type="PROSITE" id="PS50890">
    <property type="entry name" value="PUA"/>
    <property type="match status" value="1"/>
</dbReference>